<evidence type="ECO:0000313" key="2">
    <source>
        <dbReference type="EMBL" id="KAK3889265.1"/>
    </source>
</evidence>
<feature type="region of interest" description="Disordered" evidence="1">
    <location>
        <begin position="88"/>
        <end position="123"/>
    </location>
</feature>
<organism evidence="2 3">
    <name type="scientific">Petrolisthes cinctipes</name>
    <name type="common">Flat porcelain crab</name>
    <dbReference type="NCBI Taxonomy" id="88211"/>
    <lineage>
        <taxon>Eukaryota</taxon>
        <taxon>Metazoa</taxon>
        <taxon>Ecdysozoa</taxon>
        <taxon>Arthropoda</taxon>
        <taxon>Crustacea</taxon>
        <taxon>Multicrustacea</taxon>
        <taxon>Malacostraca</taxon>
        <taxon>Eumalacostraca</taxon>
        <taxon>Eucarida</taxon>
        <taxon>Decapoda</taxon>
        <taxon>Pleocyemata</taxon>
        <taxon>Anomura</taxon>
        <taxon>Galatheoidea</taxon>
        <taxon>Porcellanidae</taxon>
        <taxon>Petrolisthes</taxon>
    </lineage>
</organism>
<dbReference type="AlphaFoldDB" id="A0AAE1GCC1"/>
<proteinExistence type="predicted"/>
<gene>
    <name evidence="2" type="ORF">Pcinc_006830</name>
</gene>
<sequence>MYNTDLREQHRWKEETNGIKKLSRFHGGNIKLPRPTKGYINLSNTDLTPEQEDLLNKGLNCHYQTKPQPHRKRLEIEVMMDDIHKLEKAGKVRTSPDLQPSLLTEAGKSRGSHHSKNIEKKHI</sequence>
<evidence type="ECO:0000256" key="1">
    <source>
        <dbReference type="SAM" id="MobiDB-lite"/>
    </source>
</evidence>
<name>A0AAE1GCC1_PETCI</name>
<comment type="caution">
    <text evidence="2">The sequence shown here is derived from an EMBL/GenBank/DDBJ whole genome shotgun (WGS) entry which is preliminary data.</text>
</comment>
<protein>
    <submittedName>
        <fullName evidence="2">Uncharacterized protein</fullName>
    </submittedName>
</protein>
<dbReference type="EMBL" id="JAWQEG010000501">
    <property type="protein sequence ID" value="KAK3889265.1"/>
    <property type="molecule type" value="Genomic_DNA"/>
</dbReference>
<keyword evidence="3" id="KW-1185">Reference proteome</keyword>
<evidence type="ECO:0000313" key="3">
    <source>
        <dbReference type="Proteomes" id="UP001286313"/>
    </source>
</evidence>
<reference evidence="2" key="1">
    <citation type="submission" date="2023-10" db="EMBL/GenBank/DDBJ databases">
        <title>Genome assemblies of two species of porcelain crab, Petrolisthes cinctipes and Petrolisthes manimaculis (Anomura: Porcellanidae).</title>
        <authorList>
            <person name="Angst P."/>
        </authorList>
    </citation>
    <scope>NUCLEOTIDE SEQUENCE</scope>
    <source>
        <strain evidence="2">PB745_01</strain>
        <tissue evidence="2">Gill</tissue>
    </source>
</reference>
<dbReference type="Proteomes" id="UP001286313">
    <property type="component" value="Unassembled WGS sequence"/>
</dbReference>
<accession>A0AAE1GCC1</accession>